<evidence type="ECO:0000259" key="1">
    <source>
        <dbReference type="PROSITE" id="PS51819"/>
    </source>
</evidence>
<dbReference type="AlphaFoldDB" id="M0N587"/>
<keyword evidence="2" id="KW-0560">Oxidoreductase</keyword>
<keyword evidence="2" id="KW-0223">Dioxygenase</keyword>
<proteinExistence type="predicted"/>
<protein>
    <submittedName>
        <fullName evidence="2">Glyoxalase/bleomycin resistance protein/dioxygenase</fullName>
    </submittedName>
</protein>
<feature type="domain" description="VOC" evidence="1">
    <location>
        <begin position="54"/>
        <end position="178"/>
    </location>
</feature>
<dbReference type="Gene3D" id="3.10.180.10">
    <property type="entry name" value="2,3-Dihydroxybiphenyl 1,2-Dioxygenase, domain 1"/>
    <property type="match status" value="1"/>
</dbReference>
<dbReference type="EMBL" id="AOMF01000155">
    <property type="protein sequence ID" value="EMA53016.1"/>
    <property type="molecule type" value="Genomic_DNA"/>
</dbReference>
<gene>
    <name evidence="2" type="ORF">C451_11365</name>
</gene>
<reference evidence="2 3" key="1">
    <citation type="journal article" date="2014" name="PLoS Genet.">
        <title>Phylogenetically driven sequencing of extremely halophilic archaea reveals strategies for static and dynamic osmo-response.</title>
        <authorList>
            <person name="Becker E.A."/>
            <person name="Seitzer P.M."/>
            <person name="Tritt A."/>
            <person name="Larsen D."/>
            <person name="Krusor M."/>
            <person name="Yao A.I."/>
            <person name="Wu D."/>
            <person name="Madern D."/>
            <person name="Eisen J.A."/>
            <person name="Darling A.E."/>
            <person name="Facciotti M.T."/>
        </authorList>
    </citation>
    <scope>NUCLEOTIDE SEQUENCE [LARGE SCALE GENOMIC DNA]</scope>
    <source>
        <strain evidence="2 3">JCM 13552</strain>
    </source>
</reference>
<dbReference type="PROSITE" id="PS51819">
    <property type="entry name" value="VOC"/>
    <property type="match status" value="1"/>
</dbReference>
<dbReference type="PATRIC" id="fig|1227457.3.peg.2145"/>
<comment type="caution">
    <text evidence="2">The sequence shown here is derived from an EMBL/GenBank/DDBJ whole genome shotgun (WGS) entry which is preliminary data.</text>
</comment>
<dbReference type="Proteomes" id="UP000011680">
    <property type="component" value="Unassembled WGS sequence"/>
</dbReference>
<dbReference type="STRING" id="1227457.C451_11365"/>
<organism evidence="2 3">
    <name type="scientific">Halococcus thailandensis JCM 13552</name>
    <dbReference type="NCBI Taxonomy" id="1227457"/>
    <lineage>
        <taxon>Archaea</taxon>
        <taxon>Methanobacteriati</taxon>
        <taxon>Methanobacteriota</taxon>
        <taxon>Stenosarchaea group</taxon>
        <taxon>Halobacteria</taxon>
        <taxon>Halobacteriales</taxon>
        <taxon>Halococcaceae</taxon>
        <taxon>Halococcus</taxon>
    </lineage>
</organism>
<dbReference type="eggNOG" id="arCOG02709">
    <property type="taxonomic scope" value="Archaea"/>
</dbReference>
<dbReference type="SUPFAM" id="SSF54593">
    <property type="entry name" value="Glyoxalase/Bleomycin resistance protein/Dihydroxybiphenyl dioxygenase"/>
    <property type="match status" value="1"/>
</dbReference>
<evidence type="ECO:0000313" key="2">
    <source>
        <dbReference type="EMBL" id="EMA53016.1"/>
    </source>
</evidence>
<accession>M0N587</accession>
<dbReference type="GO" id="GO:0051213">
    <property type="term" value="F:dioxygenase activity"/>
    <property type="evidence" value="ECO:0007669"/>
    <property type="project" value="UniProtKB-KW"/>
</dbReference>
<dbReference type="InterPro" id="IPR004360">
    <property type="entry name" value="Glyas_Fos-R_dOase_dom"/>
</dbReference>
<evidence type="ECO:0000313" key="3">
    <source>
        <dbReference type="Proteomes" id="UP000011680"/>
    </source>
</evidence>
<name>M0N587_9EURY</name>
<dbReference type="InterPro" id="IPR029068">
    <property type="entry name" value="Glyas_Bleomycin-R_OHBP_Dase"/>
</dbReference>
<dbReference type="Pfam" id="PF00903">
    <property type="entry name" value="Glyoxalase"/>
    <property type="match status" value="1"/>
</dbReference>
<keyword evidence="3" id="KW-1185">Reference proteome</keyword>
<sequence length="179" mass="20170">MSRSHTKNDDFVSNRGSFVKIGTTNIRRGTGDDQPTARRFLRLGDEDRCVKARHLDHVNLRIPADGADAARTFYGDRLDFGIEDTLYETGEKPFLDARLSATAVVHLWPTDEFEPPTATNFNHFCVVVEESVETIRERLDEEGVEIDDELAAPRGATGEAPSIYVVDPFGYRIELKERV</sequence>
<dbReference type="InterPro" id="IPR037523">
    <property type="entry name" value="VOC_core"/>
</dbReference>